<feature type="compositionally biased region" description="Low complexity" evidence="1">
    <location>
        <begin position="224"/>
        <end position="241"/>
    </location>
</feature>
<dbReference type="GeneTree" id="ENSGT00390000015784"/>
<feature type="compositionally biased region" description="Basic and acidic residues" evidence="1">
    <location>
        <begin position="95"/>
        <end position="111"/>
    </location>
</feature>
<dbReference type="PANTHER" id="PTHR15827">
    <property type="entry name" value="CYCLIN-DEPENDENT KINASE 2-INTERACTING PROTEIN"/>
    <property type="match status" value="1"/>
</dbReference>
<dbReference type="Ensembl" id="ENSCJPT00005004598.1">
    <property type="protein sequence ID" value="ENSCJPP00005002508.1"/>
    <property type="gene ID" value="ENSCJPG00005002765.1"/>
</dbReference>
<dbReference type="PANTHER" id="PTHR15827:SF2">
    <property type="entry name" value="CYCLIN-DEPENDENT KINASE 2-INTERACTING PROTEIN"/>
    <property type="match status" value="1"/>
</dbReference>
<evidence type="ECO:0000313" key="3">
    <source>
        <dbReference type="Proteomes" id="UP000694412"/>
    </source>
</evidence>
<organism evidence="2 3">
    <name type="scientific">Coturnix japonica</name>
    <name type="common">Japanese quail</name>
    <name type="synonym">Coturnix coturnix japonica</name>
    <dbReference type="NCBI Taxonomy" id="93934"/>
    <lineage>
        <taxon>Eukaryota</taxon>
        <taxon>Metazoa</taxon>
        <taxon>Chordata</taxon>
        <taxon>Craniata</taxon>
        <taxon>Vertebrata</taxon>
        <taxon>Euteleostomi</taxon>
        <taxon>Archelosauria</taxon>
        <taxon>Archosauria</taxon>
        <taxon>Dinosauria</taxon>
        <taxon>Saurischia</taxon>
        <taxon>Theropoda</taxon>
        <taxon>Coelurosauria</taxon>
        <taxon>Aves</taxon>
        <taxon>Neognathae</taxon>
        <taxon>Galloanserae</taxon>
        <taxon>Galliformes</taxon>
        <taxon>Phasianidae</taxon>
        <taxon>Perdicinae</taxon>
        <taxon>Coturnix</taxon>
    </lineage>
</organism>
<gene>
    <name evidence="2" type="primary">CINP</name>
</gene>
<name>A0A8C2STP6_COTJA</name>
<reference evidence="2" key="1">
    <citation type="submission" date="2015-11" db="EMBL/GenBank/DDBJ databases">
        <authorList>
            <consortium name="International Coturnix japonica Genome Analysis Consortium"/>
            <person name="Warren W."/>
            <person name="Burt D.W."/>
            <person name="Antin P.B."/>
            <person name="Lanford R."/>
            <person name="Gros J."/>
            <person name="Wilson R.K."/>
        </authorList>
    </citation>
    <scope>NUCLEOTIDE SEQUENCE [LARGE SCALE GENOMIC DNA]</scope>
</reference>
<proteinExistence type="predicted"/>
<feature type="compositionally biased region" description="Polar residues" evidence="1">
    <location>
        <begin position="140"/>
        <end position="150"/>
    </location>
</feature>
<dbReference type="AlphaFoldDB" id="A0A8C2STP6"/>
<feature type="region of interest" description="Disordered" evidence="1">
    <location>
        <begin position="95"/>
        <end position="241"/>
    </location>
</feature>
<reference evidence="2" key="2">
    <citation type="submission" date="2025-08" db="UniProtKB">
        <authorList>
            <consortium name="Ensembl"/>
        </authorList>
    </citation>
    <scope>IDENTIFICATION</scope>
</reference>
<dbReference type="InterPro" id="IPR023250">
    <property type="entry name" value="Cyclin-dep_Kinase_2_interact"/>
</dbReference>
<evidence type="ECO:0000256" key="1">
    <source>
        <dbReference type="SAM" id="MobiDB-lite"/>
    </source>
</evidence>
<reference evidence="2" key="3">
    <citation type="submission" date="2025-09" db="UniProtKB">
        <authorList>
            <consortium name="Ensembl"/>
        </authorList>
    </citation>
    <scope>IDENTIFICATION</scope>
</reference>
<sequence length="507" mass="55655">MSQTQHKRPKLSLLFLPRHPPCTALLFSSSMGINPYVQALWRGTNSDLGHILPATNAFYFPTLLTFSGSYPQINARAAPSYPRNAAFWASFHKAEGKNKQTRKNSDRDCGKADPGCSPHTHRCELSPPSPEFPQPGIAPTASSSPGNQLPSGAPPRSSPQAAAGGGEAFPAAPSLSAAPPRLQTAEDGGCTETRQLLPRQEPRAVMAADGREREDATTPGPPRTGGCPAASAARRGRAWAGPDVSALPRAPLWRVSEERAGAVGNACMEPERDGRAFISATMTCFSMFSLNLLFLSYIAGSLADGTPRRPVLSASARKIKDNAADWHNLMMKWERLNDNGFTTANKIVNMKISEQFQDNKLEITCDNSTTESEKPSPKYNKELDNCCTELLETLKKMTKIQLKMEKLSSTTKGVCDLEEYHHGAGGCTAPLFHSWPTVYFYEVSLKLSEMYKKELQLKQTIVQEIAHSTDQDLMMVYLSSWLYQPYLDNSSKLLLEAMLLETGHRQC</sequence>
<keyword evidence="3" id="KW-1185">Reference proteome</keyword>
<dbReference type="Proteomes" id="UP000694412">
    <property type="component" value="Chromosome 5"/>
</dbReference>
<protein>
    <submittedName>
        <fullName evidence="2">Cyclin dependent kinase 2 interacting protein</fullName>
    </submittedName>
</protein>
<dbReference type="PRINTS" id="PR02040">
    <property type="entry name" value="CDK2IP"/>
</dbReference>
<evidence type="ECO:0000313" key="2">
    <source>
        <dbReference type="Ensembl" id="ENSCJPP00005002508.1"/>
    </source>
</evidence>
<feature type="compositionally biased region" description="Low complexity" evidence="1">
    <location>
        <begin position="168"/>
        <end position="180"/>
    </location>
</feature>
<accession>A0A8C2STP6</accession>